<dbReference type="OrthoDB" id="5347061at2759"/>
<dbReference type="HOGENOM" id="CLU_002639_3_0_1"/>
<proteinExistence type="predicted"/>
<evidence type="ECO:0000313" key="3">
    <source>
        <dbReference type="Proteomes" id="UP000008782"/>
    </source>
</evidence>
<feature type="non-terminal residue" evidence="2">
    <location>
        <position position="1"/>
    </location>
</feature>
<reference evidence="3" key="1">
    <citation type="journal article" date="2012" name="Nat. Genet.">
        <title>Lifestyle transitions in plant pathogenic Colletotrichum fungi deciphered by genome and transcriptome analyses.</title>
        <authorList>
            <person name="O'Connell R.J."/>
            <person name="Thon M.R."/>
            <person name="Hacquard S."/>
            <person name="Amyotte S.G."/>
            <person name="Kleemann J."/>
            <person name="Torres M.F."/>
            <person name="Damm U."/>
            <person name="Buiate E.A."/>
            <person name="Epstein L."/>
            <person name="Alkan N."/>
            <person name="Altmueller J."/>
            <person name="Alvarado-Balderrama L."/>
            <person name="Bauser C.A."/>
            <person name="Becker C."/>
            <person name="Birren B.W."/>
            <person name="Chen Z."/>
            <person name="Choi J."/>
            <person name="Crouch J.A."/>
            <person name="Duvick J.P."/>
            <person name="Farman M.A."/>
            <person name="Gan P."/>
            <person name="Heiman D."/>
            <person name="Henrissat B."/>
            <person name="Howard R.J."/>
            <person name="Kabbage M."/>
            <person name="Koch C."/>
            <person name="Kracher B."/>
            <person name="Kubo Y."/>
            <person name="Law A.D."/>
            <person name="Lebrun M.-H."/>
            <person name="Lee Y.-H."/>
            <person name="Miyara I."/>
            <person name="Moore N."/>
            <person name="Neumann U."/>
            <person name="Nordstroem K."/>
            <person name="Panaccione D.G."/>
            <person name="Panstruga R."/>
            <person name="Place M."/>
            <person name="Proctor R.H."/>
            <person name="Prusky D."/>
            <person name="Rech G."/>
            <person name="Reinhardt R."/>
            <person name="Rollins J.A."/>
            <person name="Rounsley S."/>
            <person name="Schardl C.L."/>
            <person name="Schwartz D.C."/>
            <person name="Shenoy N."/>
            <person name="Shirasu K."/>
            <person name="Sikhakolli U.R."/>
            <person name="Stueber K."/>
            <person name="Sukno S.A."/>
            <person name="Sweigard J.A."/>
            <person name="Takano Y."/>
            <person name="Takahara H."/>
            <person name="Trail F."/>
            <person name="van der Does H.C."/>
            <person name="Voll L.M."/>
            <person name="Will I."/>
            <person name="Young S."/>
            <person name="Zeng Q."/>
            <person name="Zhang J."/>
            <person name="Zhou S."/>
            <person name="Dickman M.B."/>
            <person name="Schulze-Lefert P."/>
            <person name="Ver Loren van Themaat E."/>
            <person name="Ma L.-J."/>
            <person name="Vaillancourt L.J."/>
        </authorList>
    </citation>
    <scope>NUCLEOTIDE SEQUENCE [LARGE SCALE GENOMIC DNA]</scope>
    <source>
        <strain evidence="3">M1.001 / M2 / FGSC 10212</strain>
    </source>
</reference>
<evidence type="ECO:0000259" key="1">
    <source>
        <dbReference type="Pfam" id="PF06985"/>
    </source>
</evidence>
<organism evidence="3">
    <name type="scientific">Colletotrichum graminicola (strain M1.001 / M2 / FGSC 10212)</name>
    <name type="common">Maize anthracnose fungus</name>
    <name type="synonym">Glomerella graminicola</name>
    <dbReference type="NCBI Taxonomy" id="645133"/>
    <lineage>
        <taxon>Eukaryota</taxon>
        <taxon>Fungi</taxon>
        <taxon>Dikarya</taxon>
        <taxon>Ascomycota</taxon>
        <taxon>Pezizomycotina</taxon>
        <taxon>Sordariomycetes</taxon>
        <taxon>Hypocreomycetidae</taxon>
        <taxon>Glomerellales</taxon>
        <taxon>Glomerellaceae</taxon>
        <taxon>Colletotrichum</taxon>
        <taxon>Colletotrichum graminicola species complex</taxon>
    </lineage>
</organism>
<dbReference type="VEuPathDB" id="FungiDB:GLRG_03385"/>
<dbReference type="EMBL" id="GG697340">
    <property type="protein sequence ID" value="EFQ28241.1"/>
    <property type="molecule type" value="Genomic_DNA"/>
</dbReference>
<dbReference type="InterPro" id="IPR010730">
    <property type="entry name" value="HET"/>
</dbReference>
<dbReference type="STRING" id="645133.E3QC06"/>
<evidence type="ECO:0000313" key="2">
    <source>
        <dbReference type="EMBL" id="EFQ28241.1"/>
    </source>
</evidence>
<feature type="domain" description="Heterokaryon incompatibility" evidence="1">
    <location>
        <begin position="208"/>
        <end position="354"/>
    </location>
</feature>
<dbReference type="GeneID" id="24408750"/>
<dbReference type="Proteomes" id="UP000008782">
    <property type="component" value="Unassembled WGS sequence"/>
</dbReference>
<dbReference type="PANTHER" id="PTHR33112:SF10">
    <property type="entry name" value="TOL"/>
    <property type="match status" value="1"/>
</dbReference>
<gene>
    <name evidence="2" type="ORF">GLRG_03385</name>
</gene>
<dbReference type="PANTHER" id="PTHR33112">
    <property type="entry name" value="DOMAIN PROTEIN, PUTATIVE-RELATED"/>
    <property type="match status" value="1"/>
</dbReference>
<dbReference type="RefSeq" id="XP_008092261.1">
    <property type="nucleotide sequence ID" value="XM_008094070.1"/>
</dbReference>
<sequence>ILLPPSSAAMLLQFLLTGYYISEPVLKPLEMPLSSTNPSTGFCQICHDTILSRPRPTDKDFEPTHHQTLESLKTSAAEGCRICTTVCYNLTRLKLKPPRIYIRSGPVTTYGHWTNGKIHIQSRLSSTFHDFDSIKLSGVSWGNLENHTGSESSLGVAKQWMSTCMREHPSCSAASDFHFRPSRLSYIGGDVHQVALHTSIDYPETLSYMTLSHRWGEAQFVQLRHNNEETFRQGIPWISLPQTFKDAIHVARRLGSDYLWIDSLCIMQDSSNDWEAEAASMGNVYKNALCNIAASDASNSLEGCLYPRNHRILAPERLPWGSDDLSNHFYLIDAPSDKPYEHSQLYSRAWVFQEFLLARRTVDCGREQLFWRCDELMASEENPVGLAGDFSPYPYHYEFSHPAREVLKKQAHNASLKLMVGKMKLWEAEYQHWTRGFGEDSKYQIYMYSREGSPSVFWARLVDQYSSMSITKEEDRLTAIAGVADAFRPFLGEYYAGMWKNLLPLYLVWKIKSESGSCWEPSPCKRPSSKRGPTWSWISLEGPVCHKPCYITYRAVMLAQLLDAKVLSAQDIHLQIQAPLIRLEWIDDVTWGMRAWSSRSVNSGPSIMGSDRVSKWRSPWSESCVQNNKDGDASLQLIFDVAEEEAAARDITLVAIYYCKAEEKTTAPDSSRFRSCHKFNNVEGLILQDKGGGFFTRVGYFYTLECSDLPFLKGEQTEVVLI</sequence>
<dbReference type="eggNOG" id="ENOG502S8TM">
    <property type="taxonomic scope" value="Eukaryota"/>
</dbReference>
<accession>E3QC06</accession>
<name>E3QC06_COLGM</name>
<dbReference type="AlphaFoldDB" id="E3QC06"/>
<protein>
    <submittedName>
        <fullName evidence="2">Heterokaryon incompatibility protein</fullName>
    </submittedName>
</protein>
<keyword evidence="3" id="KW-1185">Reference proteome</keyword>
<dbReference type="Pfam" id="PF06985">
    <property type="entry name" value="HET"/>
    <property type="match status" value="1"/>
</dbReference>